<sequence length="258" mass="27533">MAGVVSGCYTAAQTLPISCPKYIDYTKVKGKTVLVTGGSSGLGAAYVRQFANSGATVVNADLKAPVDEDLVRISHFVKCNVRSWHDQHAAFDAAIQLSPRGGLDIVIANAGISGSDKFFEDHGNEPTEPSLDILRINLGGVVYTSKLAVFHMSRQDDSFDRCLILKSSIQGYLDTTGSPTYSAAKHGLRGIMKALRRRGPVRVGLIAPWFIATPLMSPAVVERLSAQLAAHGSGFAETEDCVRAVMRIATDPQVNGVL</sequence>
<keyword evidence="3" id="KW-0560">Oxidoreductase</keyword>
<evidence type="ECO:0000256" key="1">
    <source>
        <dbReference type="ARBA" id="ARBA00006484"/>
    </source>
</evidence>
<dbReference type="InterPro" id="IPR020904">
    <property type="entry name" value="Sc_DH/Rdtase_CS"/>
</dbReference>
<organism evidence="4 5">
    <name type="scientific">Thyridium curvatum</name>
    <dbReference type="NCBI Taxonomy" id="1093900"/>
    <lineage>
        <taxon>Eukaryota</taxon>
        <taxon>Fungi</taxon>
        <taxon>Dikarya</taxon>
        <taxon>Ascomycota</taxon>
        <taxon>Pezizomycotina</taxon>
        <taxon>Sordariomycetes</taxon>
        <taxon>Sordariomycetidae</taxon>
        <taxon>Thyridiales</taxon>
        <taxon>Thyridiaceae</taxon>
        <taxon>Thyridium</taxon>
    </lineage>
</organism>
<dbReference type="Pfam" id="PF00106">
    <property type="entry name" value="adh_short"/>
    <property type="match status" value="1"/>
</dbReference>
<dbReference type="Proteomes" id="UP000319257">
    <property type="component" value="Unassembled WGS sequence"/>
</dbReference>
<evidence type="ECO:0000256" key="2">
    <source>
        <dbReference type="ARBA" id="ARBA00022857"/>
    </source>
</evidence>
<dbReference type="RefSeq" id="XP_030994051.1">
    <property type="nucleotide sequence ID" value="XM_031141682.1"/>
</dbReference>
<dbReference type="AlphaFoldDB" id="A0A507B6S1"/>
<gene>
    <name evidence="4" type="ORF">E0L32_006987</name>
</gene>
<dbReference type="PANTHER" id="PTHR43180">
    <property type="entry name" value="3-OXOACYL-(ACYL-CARRIER-PROTEIN) REDUCTASE (AFU_ORTHOLOGUE AFUA_6G11210)"/>
    <property type="match status" value="1"/>
</dbReference>
<dbReference type="PROSITE" id="PS00061">
    <property type="entry name" value="ADH_SHORT"/>
    <property type="match status" value="1"/>
</dbReference>
<comment type="similarity">
    <text evidence="1">Belongs to the short-chain dehydrogenases/reductases (SDR) family.</text>
</comment>
<reference evidence="4 5" key="1">
    <citation type="submission" date="2019-06" db="EMBL/GenBank/DDBJ databases">
        <title>Draft genome sequence of the filamentous fungus Phialemoniopsis curvata isolated from diesel fuel.</title>
        <authorList>
            <person name="Varaljay V.A."/>
            <person name="Lyon W.J."/>
            <person name="Crouch A.L."/>
            <person name="Drake C.E."/>
            <person name="Hollomon J.M."/>
            <person name="Nadeau L.J."/>
            <person name="Nunn H.S."/>
            <person name="Stevenson B.S."/>
            <person name="Bojanowski C.L."/>
            <person name="Crookes-Goodson W.J."/>
        </authorList>
    </citation>
    <scope>NUCLEOTIDE SEQUENCE [LARGE SCALE GENOMIC DNA]</scope>
    <source>
        <strain evidence="4 5">D216</strain>
    </source>
</reference>
<dbReference type="EMBL" id="SKBQ01000041">
    <property type="protein sequence ID" value="TPX12340.1"/>
    <property type="molecule type" value="Genomic_DNA"/>
</dbReference>
<dbReference type="SUPFAM" id="SSF51735">
    <property type="entry name" value="NAD(P)-binding Rossmann-fold domains"/>
    <property type="match status" value="1"/>
</dbReference>
<evidence type="ECO:0000256" key="3">
    <source>
        <dbReference type="ARBA" id="ARBA00023002"/>
    </source>
</evidence>
<dbReference type="InParanoid" id="A0A507B6S1"/>
<name>A0A507B6S1_9PEZI</name>
<keyword evidence="5" id="KW-1185">Reference proteome</keyword>
<dbReference type="InterPro" id="IPR036291">
    <property type="entry name" value="NAD(P)-bd_dom_sf"/>
</dbReference>
<keyword evidence="2" id="KW-0521">NADP</keyword>
<dbReference type="GeneID" id="41974434"/>
<evidence type="ECO:0000313" key="5">
    <source>
        <dbReference type="Proteomes" id="UP000319257"/>
    </source>
</evidence>
<accession>A0A507B6S1</accession>
<dbReference type="GO" id="GO:0016491">
    <property type="term" value="F:oxidoreductase activity"/>
    <property type="evidence" value="ECO:0007669"/>
    <property type="project" value="UniProtKB-KW"/>
</dbReference>
<evidence type="ECO:0000313" key="4">
    <source>
        <dbReference type="EMBL" id="TPX12340.1"/>
    </source>
</evidence>
<dbReference type="STRING" id="1093900.A0A507B6S1"/>
<proteinExistence type="inferred from homology"/>
<comment type="caution">
    <text evidence="4">The sequence shown here is derived from an EMBL/GenBank/DDBJ whole genome shotgun (WGS) entry which is preliminary data.</text>
</comment>
<dbReference type="InterPro" id="IPR002347">
    <property type="entry name" value="SDR_fam"/>
</dbReference>
<dbReference type="PANTHER" id="PTHR43180:SF31">
    <property type="entry name" value="CHAIN DEHYDROGENASE_REDUCTASE, PUTATIVE (AFU_ORTHOLOGUE AFUA_2G16570)-RELATED"/>
    <property type="match status" value="1"/>
</dbReference>
<dbReference type="PRINTS" id="PR00081">
    <property type="entry name" value="GDHRDH"/>
</dbReference>
<protein>
    <submittedName>
        <fullName evidence="4">Uncharacterized protein</fullName>
    </submittedName>
</protein>
<dbReference type="OrthoDB" id="5371740at2759"/>
<dbReference type="Gene3D" id="3.40.50.720">
    <property type="entry name" value="NAD(P)-binding Rossmann-like Domain"/>
    <property type="match status" value="1"/>
</dbReference>